<evidence type="ECO:0000313" key="1">
    <source>
        <dbReference type="EMBL" id="VFQ73956.1"/>
    </source>
</evidence>
<proteinExistence type="predicted"/>
<evidence type="ECO:0000313" key="2">
    <source>
        <dbReference type="Proteomes" id="UP000595140"/>
    </source>
</evidence>
<organism evidence="1 2">
    <name type="scientific">Cuscuta campestris</name>
    <dbReference type="NCBI Taxonomy" id="132261"/>
    <lineage>
        <taxon>Eukaryota</taxon>
        <taxon>Viridiplantae</taxon>
        <taxon>Streptophyta</taxon>
        <taxon>Embryophyta</taxon>
        <taxon>Tracheophyta</taxon>
        <taxon>Spermatophyta</taxon>
        <taxon>Magnoliopsida</taxon>
        <taxon>eudicotyledons</taxon>
        <taxon>Gunneridae</taxon>
        <taxon>Pentapetalae</taxon>
        <taxon>asterids</taxon>
        <taxon>lamiids</taxon>
        <taxon>Solanales</taxon>
        <taxon>Convolvulaceae</taxon>
        <taxon>Cuscuteae</taxon>
        <taxon>Cuscuta</taxon>
        <taxon>Cuscuta subgen. Grammica</taxon>
        <taxon>Cuscuta sect. Cleistogrammica</taxon>
    </lineage>
</organism>
<dbReference type="Proteomes" id="UP000595140">
    <property type="component" value="Unassembled WGS sequence"/>
</dbReference>
<name>A0A484LCM7_9ASTE</name>
<reference evidence="1 2" key="1">
    <citation type="submission" date="2018-04" db="EMBL/GenBank/DDBJ databases">
        <authorList>
            <person name="Vogel A."/>
        </authorList>
    </citation>
    <scope>NUCLEOTIDE SEQUENCE [LARGE SCALE GENOMIC DNA]</scope>
</reference>
<gene>
    <name evidence="1" type="ORF">CCAM_LOCUS15732</name>
</gene>
<keyword evidence="2" id="KW-1185">Reference proteome</keyword>
<sequence length="97" mass="10797">MTKPTMGLAKPAQQRCWSNQQRCLAWATEKPWFGVKSSNSDVGIWTSLLSQDDESLISLKLQTNQRTLIRITSSVLRGITASIEIPNSTLIEYSNGV</sequence>
<accession>A0A484LCM7</accession>
<dbReference type="AlphaFoldDB" id="A0A484LCM7"/>
<protein>
    <submittedName>
        <fullName evidence="1">Uncharacterized protein</fullName>
    </submittedName>
</protein>
<dbReference type="EMBL" id="OOIL02001284">
    <property type="protein sequence ID" value="VFQ73956.1"/>
    <property type="molecule type" value="Genomic_DNA"/>
</dbReference>